<dbReference type="SUPFAM" id="SSF56112">
    <property type="entry name" value="Protein kinase-like (PK-like)"/>
    <property type="match status" value="1"/>
</dbReference>
<dbReference type="InterPro" id="IPR032675">
    <property type="entry name" value="LRR_dom_sf"/>
</dbReference>
<protein>
    <submittedName>
        <fullName evidence="5">Leucine-rich repeat-containing protein 28</fullName>
    </submittedName>
</protein>
<evidence type="ECO:0000313" key="5">
    <source>
        <dbReference type="EMBL" id="KAJ9156655.1"/>
    </source>
</evidence>
<feature type="binding site" evidence="3">
    <location>
        <position position="266"/>
    </location>
    <ligand>
        <name>ATP</name>
        <dbReference type="ChEBI" id="CHEBI:30616"/>
    </ligand>
</feature>
<dbReference type="InterPro" id="IPR000719">
    <property type="entry name" value="Prot_kinase_dom"/>
</dbReference>
<dbReference type="GO" id="GO:0005524">
    <property type="term" value="F:ATP binding"/>
    <property type="evidence" value="ECO:0007669"/>
    <property type="project" value="UniProtKB-UniRule"/>
</dbReference>
<dbReference type="Pfam" id="PF07714">
    <property type="entry name" value="PK_Tyr_Ser-Thr"/>
    <property type="match status" value="1"/>
</dbReference>
<evidence type="ECO:0000313" key="6">
    <source>
        <dbReference type="Proteomes" id="UP001174694"/>
    </source>
</evidence>
<dbReference type="GO" id="GO:0005737">
    <property type="term" value="C:cytoplasm"/>
    <property type="evidence" value="ECO:0007669"/>
    <property type="project" value="TreeGrafter"/>
</dbReference>
<accession>A0AA38VZX0</accession>
<reference evidence="5" key="1">
    <citation type="submission" date="2022-07" db="EMBL/GenBank/DDBJ databases">
        <title>Fungi with potential for degradation of polypropylene.</title>
        <authorList>
            <person name="Gostincar C."/>
        </authorList>
    </citation>
    <scope>NUCLEOTIDE SEQUENCE</scope>
    <source>
        <strain evidence="5">EXF-13308</strain>
    </source>
</reference>
<keyword evidence="2" id="KW-0677">Repeat</keyword>
<evidence type="ECO:0000256" key="2">
    <source>
        <dbReference type="ARBA" id="ARBA00022737"/>
    </source>
</evidence>
<dbReference type="Gene3D" id="1.10.510.10">
    <property type="entry name" value="Transferase(Phosphotransferase) domain 1"/>
    <property type="match status" value="1"/>
</dbReference>
<dbReference type="PROSITE" id="PS50011">
    <property type="entry name" value="PROTEIN_KINASE_DOM"/>
    <property type="match status" value="1"/>
</dbReference>
<dbReference type="Proteomes" id="UP001174694">
    <property type="component" value="Unassembled WGS sequence"/>
</dbReference>
<dbReference type="InterPro" id="IPR017441">
    <property type="entry name" value="Protein_kinase_ATP_BS"/>
</dbReference>
<comment type="caution">
    <text evidence="5">The sequence shown here is derived from an EMBL/GenBank/DDBJ whole genome shotgun (WGS) entry which is preliminary data.</text>
</comment>
<dbReference type="InterPro" id="IPR003591">
    <property type="entry name" value="Leu-rich_rpt_typical-subtyp"/>
</dbReference>
<dbReference type="PROSITE" id="PS00107">
    <property type="entry name" value="PROTEIN_KINASE_ATP"/>
    <property type="match status" value="1"/>
</dbReference>
<dbReference type="InterPro" id="IPR001245">
    <property type="entry name" value="Ser-Thr/Tyr_kinase_cat_dom"/>
</dbReference>
<dbReference type="Gene3D" id="3.30.200.20">
    <property type="entry name" value="Phosphorylase Kinase, domain 1"/>
    <property type="match status" value="1"/>
</dbReference>
<dbReference type="SMART" id="SM00364">
    <property type="entry name" value="LRR_BAC"/>
    <property type="match status" value="2"/>
</dbReference>
<dbReference type="PANTHER" id="PTHR48051:SF1">
    <property type="entry name" value="RAS SUPPRESSOR PROTEIN 1"/>
    <property type="match status" value="1"/>
</dbReference>
<proteinExistence type="predicted"/>
<dbReference type="SUPFAM" id="SSF52058">
    <property type="entry name" value="L domain-like"/>
    <property type="match status" value="1"/>
</dbReference>
<dbReference type="InterPro" id="IPR050216">
    <property type="entry name" value="LRR_domain-containing"/>
</dbReference>
<keyword evidence="6" id="KW-1185">Reference proteome</keyword>
<keyword evidence="3" id="KW-0547">Nucleotide-binding</keyword>
<evidence type="ECO:0000259" key="4">
    <source>
        <dbReference type="PROSITE" id="PS50011"/>
    </source>
</evidence>
<dbReference type="AlphaFoldDB" id="A0AA38VZX0"/>
<keyword evidence="1" id="KW-0433">Leucine-rich repeat</keyword>
<name>A0AA38VZX0_9PEZI</name>
<dbReference type="Gene3D" id="3.80.10.10">
    <property type="entry name" value="Ribonuclease Inhibitor"/>
    <property type="match status" value="1"/>
</dbReference>
<feature type="domain" description="Protein kinase" evidence="4">
    <location>
        <begin position="233"/>
        <end position="483"/>
    </location>
</feature>
<gene>
    <name evidence="5" type="ORF">NKR23_g1222</name>
</gene>
<dbReference type="GO" id="GO:0004672">
    <property type="term" value="F:protein kinase activity"/>
    <property type="evidence" value="ECO:0007669"/>
    <property type="project" value="InterPro"/>
</dbReference>
<evidence type="ECO:0000256" key="3">
    <source>
        <dbReference type="PROSITE-ProRule" id="PRU10141"/>
    </source>
</evidence>
<dbReference type="EMBL" id="JANBVO010000002">
    <property type="protein sequence ID" value="KAJ9156655.1"/>
    <property type="molecule type" value="Genomic_DNA"/>
</dbReference>
<dbReference type="PANTHER" id="PTHR48051">
    <property type="match status" value="1"/>
</dbReference>
<dbReference type="SMART" id="SM00369">
    <property type="entry name" value="LRR_TYP"/>
    <property type="match status" value="3"/>
</dbReference>
<evidence type="ECO:0000256" key="1">
    <source>
        <dbReference type="ARBA" id="ARBA00022614"/>
    </source>
</evidence>
<keyword evidence="3" id="KW-0067">ATP-binding</keyword>
<sequence length="483" mass="51488">MQDLETLREGGYKSAGLTKLKLSCPLDAFPSEILELGDTLEQLDLSGTGLSSLPPAIGAKLPNLRVAFFSQCGFGAFPRELASCPRLEMVAFRGNGMAAVPEDALPPRLRWLILTDNRIEALPRSIGRCTRLQKCMLAGNRLRALPAEMRACERLALLRLSSNRLEELPEWLFEMPELAFLSFAGNPCSTPGTPASLVNGNVNGIKTNEESNAVAATVAEAAARLARVPWSHLEVHHTLGEGASGIISKGVWQAPDGLTGEEVAIKLFKGALTSDGAPEDEMAACISAGRHDNIIDVLGRVHDHPDEAEGEFRGGLVMQLVPPHYRTLGGPPSLQTCTRDCYPEDARLSVPSAMGVLEGVAAAAGHLHENGVAHGDLYAHNILHTEDGHALLGDFGAATVHGGVAGPPDLLERLEVLAFAHLIEDVMGLVEPASEAEKQVVEQLGALHRKCSVKTVSARPTFADVIGELKKVDGSRDSARLPN</sequence>
<organism evidence="5 6">
    <name type="scientific">Pleurostoma richardsiae</name>
    <dbReference type="NCBI Taxonomy" id="41990"/>
    <lineage>
        <taxon>Eukaryota</taxon>
        <taxon>Fungi</taxon>
        <taxon>Dikarya</taxon>
        <taxon>Ascomycota</taxon>
        <taxon>Pezizomycotina</taxon>
        <taxon>Sordariomycetes</taxon>
        <taxon>Sordariomycetidae</taxon>
        <taxon>Calosphaeriales</taxon>
        <taxon>Pleurostomataceae</taxon>
        <taxon>Pleurostoma</taxon>
    </lineage>
</organism>
<dbReference type="InterPro" id="IPR011009">
    <property type="entry name" value="Kinase-like_dom_sf"/>
</dbReference>